<feature type="compositionally biased region" description="Polar residues" evidence="5">
    <location>
        <begin position="516"/>
        <end position="533"/>
    </location>
</feature>
<dbReference type="InterPro" id="IPR032675">
    <property type="entry name" value="LRR_dom_sf"/>
</dbReference>
<feature type="region of interest" description="Disordered" evidence="5">
    <location>
        <begin position="99"/>
        <end position="155"/>
    </location>
</feature>
<dbReference type="Pfam" id="PF12799">
    <property type="entry name" value="LRR_4"/>
    <property type="match status" value="1"/>
</dbReference>
<keyword evidence="2" id="KW-0963">Cytoplasm</keyword>
<evidence type="ECO:0000256" key="5">
    <source>
        <dbReference type="SAM" id="MobiDB-lite"/>
    </source>
</evidence>
<dbReference type="GO" id="GO:0005634">
    <property type="term" value="C:nucleus"/>
    <property type="evidence" value="ECO:0007669"/>
    <property type="project" value="TreeGrafter"/>
</dbReference>
<evidence type="ECO:0000313" key="7">
    <source>
        <dbReference type="Proteomes" id="UP000663845"/>
    </source>
</evidence>
<protein>
    <submittedName>
        <fullName evidence="6">Uncharacterized protein</fullName>
    </submittedName>
</protein>
<dbReference type="SUPFAM" id="SSF52058">
    <property type="entry name" value="L domain-like"/>
    <property type="match status" value="1"/>
</dbReference>
<keyword evidence="4" id="KW-0677">Repeat</keyword>
<evidence type="ECO:0000256" key="4">
    <source>
        <dbReference type="ARBA" id="ARBA00022737"/>
    </source>
</evidence>
<feature type="compositionally biased region" description="Polar residues" evidence="5">
    <location>
        <begin position="142"/>
        <end position="155"/>
    </location>
</feature>
<evidence type="ECO:0000256" key="2">
    <source>
        <dbReference type="ARBA" id="ARBA00022490"/>
    </source>
</evidence>
<comment type="caution">
    <text evidence="6">The sequence shown here is derived from an EMBL/GenBank/DDBJ whole genome shotgun (WGS) entry which is preliminary data.</text>
</comment>
<dbReference type="Proteomes" id="UP000663845">
    <property type="component" value="Unassembled WGS sequence"/>
</dbReference>
<dbReference type="SMART" id="SM00364">
    <property type="entry name" value="LRR_BAC"/>
    <property type="match status" value="4"/>
</dbReference>
<dbReference type="InterPro" id="IPR025875">
    <property type="entry name" value="Leu-rich_rpt_4"/>
</dbReference>
<dbReference type="SMART" id="SM00369">
    <property type="entry name" value="LRR_TYP"/>
    <property type="match status" value="4"/>
</dbReference>
<feature type="compositionally biased region" description="Polar residues" evidence="5">
    <location>
        <begin position="109"/>
        <end position="126"/>
    </location>
</feature>
<dbReference type="InterPro" id="IPR003591">
    <property type="entry name" value="Leu-rich_rpt_typical-subtyp"/>
</dbReference>
<evidence type="ECO:0000256" key="1">
    <source>
        <dbReference type="ARBA" id="ARBA00004496"/>
    </source>
</evidence>
<gene>
    <name evidence="6" type="ORF">JYZ213_LOCUS1078</name>
</gene>
<dbReference type="GO" id="GO:0005737">
    <property type="term" value="C:cytoplasm"/>
    <property type="evidence" value="ECO:0007669"/>
    <property type="project" value="UniProtKB-SubCell"/>
</dbReference>
<keyword evidence="3" id="KW-0433">Leucine-rich repeat</keyword>
<feature type="region of interest" description="Disordered" evidence="5">
    <location>
        <begin position="506"/>
        <end position="562"/>
    </location>
</feature>
<organism evidence="6 7">
    <name type="scientific">Adineta steineri</name>
    <dbReference type="NCBI Taxonomy" id="433720"/>
    <lineage>
        <taxon>Eukaryota</taxon>
        <taxon>Metazoa</taxon>
        <taxon>Spiralia</taxon>
        <taxon>Gnathifera</taxon>
        <taxon>Rotifera</taxon>
        <taxon>Eurotatoria</taxon>
        <taxon>Bdelloidea</taxon>
        <taxon>Adinetida</taxon>
        <taxon>Adinetidae</taxon>
        <taxon>Adineta</taxon>
    </lineage>
</organism>
<dbReference type="Gene3D" id="3.80.10.10">
    <property type="entry name" value="Ribonuclease Inhibitor"/>
    <property type="match status" value="4"/>
</dbReference>
<accession>A0A813N138</accession>
<comment type="subcellular location">
    <subcellularLocation>
        <location evidence="1">Cytoplasm</location>
    </subcellularLocation>
</comment>
<evidence type="ECO:0000256" key="3">
    <source>
        <dbReference type="ARBA" id="ARBA00022614"/>
    </source>
</evidence>
<dbReference type="PROSITE" id="PS51450">
    <property type="entry name" value="LRR"/>
    <property type="match status" value="2"/>
</dbReference>
<proteinExistence type="predicted"/>
<reference evidence="6" key="1">
    <citation type="submission" date="2021-02" db="EMBL/GenBank/DDBJ databases">
        <authorList>
            <person name="Nowell W R."/>
        </authorList>
    </citation>
    <scope>NUCLEOTIDE SEQUENCE</scope>
</reference>
<dbReference type="PANTHER" id="PTHR22710">
    <property type="entry name" value="X-RAY RADIATION RESISTANCE ASSOCIATED PROTEIN 1 XRRA1"/>
    <property type="match status" value="1"/>
</dbReference>
<dbReference type="EMBL" id="CAJNOG010000004">
    <property type="protein sequence ID" value="CAF0729441.1"/>
    <property type="molecule type" value="Genomic_DNA"/>
</dbReference>
<dbReference type="AlphaFoldDB" id="A0A813N138"/>
<evidence type="ECO:0000313" key="6">
    <source>
        <dbReference type="EMBL" id="CAF0729441.1"/>
    </source>
</evidence>
<dbReference type="PANTHER" id="PTHR22710:SF2">
    <property type="entry name" value="X-RAY RADIATION RESISTANCE-ASSOCIATED PROTEIN 1"/>
    <property type="match status" value="1"/>
</dbReference>
<dbReference type="InterPro" id="IPR001611">
    <property type="entry name" value="Leu-rich_rpt"/>
</dbReference>
<sequence>MLPSLRTLHATGNDLVGLPRRFAKSYIYTDIHGKEYVKERYPRLEELYLNQNKFIEDELFIYLSSLKKLKRLHLQKNHIRTIPFLKVLQGRQIVQEYSKSAMKRKRTENSNSSGNSNQDITASSNDDIVKSTIFEEDEENVSSDQKQTTITSTDQEISLPPFPELQYLDLSSNLIEDEDDVMAIASWPSLTEIVLVDNPLIQRHVGLPPLIENFLIDRLGMKIHRTNPSLKSEKQFYAKPIKKHRKINTRVAKVPKIPIDQLLSGAVKQYIDYVKADTDVTTNERALTGISEQNFSSDEDKFKTNDSTLNDIENKYNNDTSTDNLNSNEQTENIFMTEFENEDIYPNETTIEQSNRSESKEQTQTSLVSNEKFKGFEIFLDIDNEKDIPELNLSFNNLTMHDIETLGMLPSLRTLHATGNDLVGLPRRFAKSYIYTDIHGKEYVKERYPRLEELYLNQNKFIEDELFIYLSSLKKLKRLHLQNNHIRTIPFLKVLQGRQIVQEYSKSAVKRKRTENSNSSGNSNQDITASSNDDIVKSTIFEEDEENVSSDQKQTTIASTDQEISLPPFPELQYLDLSSNLIEDEDDVMAIASWPSLTEIVLVDNPLIQRHVGLPPLIENFLIDRLGMKIHRTNPSLKSEKQFYAKPIKKHRKVNTRVAKVPKIPIDQLLSGAVKQYIDYVKTDTDVTTNERALTGISEQNFSSDEDKFKTNDSTLNDIENKYNNDTSTDNLNSNEQTENIFMTEFENEDIYPNETTIEQSNRSESKEQTQTSLVSNEKFKGFEIFLDIDNEKDIPVPNNVIHCVRDLKQILRNPLVIRHDKVQVDRVQRTFVPQRMERTLPPIKLPNKPKIEEINKLLDIIRDRKTITDQPLGQILNNNKDKVSQRRAKSLVTEIQRHYEQVRSISLRSVRTPGTTLDRAINRLQRFDTNISLQKPNTDT</sequence>
<name>A0A813N138_9BILA</name>
<feature type="compositionally biased region" description="Polar residues" evidence="5">
    <location>
        <begin position="549"/>
        <end position="562"/>
    </location>
</feature>